<dbReference type="AGR" id="MGI:1921137"/>
<reference evidence="1" key="7">
    <citation type="journal article" date="2005" name="Science">
        <title>The Transcriptional Landscape of the Mammalian Genome.</title>
        <authorList>
            <consortium name="The FANTOM Consortium"/>
            <consortium name="Riken Genome Exploration Research Group and Genome Science Group (Genome Network Project Core Group)"/>
        </authorList>
    </citation>
    <scope>NUCLEOTIDE SEQUENCE</scope>
    <source>
        <strain evidence="1">C57BL/6J</strain>
        <tissue evidence="1">Testis</tissue>
    </source>
</reference>
<organism evidence="1">
    <name type="scientific">Mus musculus</name>
    <name type="common">Mouse</name>
    <dbReference type="NCBI Taxonomy" id="10090"/>
    <lineage>
        <taxon>Eukaryota</taxon>
        <taxon>Metazoa</taxon>
        <taxon>Chordata</taxon>
        <taxon>Craniata</taxon>
        <taxon>Vertebrata</taxon>
        <taxon>Euteleostomi</taxon>
        <taxon>Mammalia</taxon>
        <taxon>Eutheria</taxon>
        <taxon>Euarchontoglires</taxon>
        <taxon>Glires</taxon>
        <taxon>Rodentia</taxon>
        <taxon>Myomorpha</taxon>
        <taxon>Muroidea</taxon>
        <taxon>Muridae</taxon>
        <taxon>Murinae</taxon>
        <taxon>Mus</taxon>
        <taxon>Mus</taxon>
    </lineage>
</organism>
<sequence>MPSSDLLRHQACKCYTGIYSSKSTHTPKLNHKQNKNTFNTCGTFPRPETSCALRWGNQGALQEWGRPKCSHPQWSGDRVGECGLLSGNLWKRVYTGLSTRYQCLWLWVTQEASADPSVFPATSPSHFKESGDPVALSGFCNFVSFMRRNGLFLECK</sequence>
<reference evidence="1" key="2">
    <citation type="journal article" date="2000" name="Genome Res.">
        <title>Normalization and subtraction of cap-trapper-selected cDNAs to prepare full-length cDNA libraries for rapid discovery of new genes.</title>
        <authorList>
            <person name="Carninci P."/>
            <person name="Shibata Y."/>
            <person name="Hayatsu N."/>
            <person name="Sugahara Y."/>
            <person name="Shibata K."/>
            <person name="Itoh M."/>
            <person name="Konno H."/>
            <person name="Okazaki Y."/>
            <person name="Muramatsu M."/>
            <person name="Hayashizaki Y."/>
        </authorList>
    </citation>
    <scope>NUCLEOTIDE SEQUENCE</scope>
    <source>
        <strain evidence="1">C57BL/6J</strain>
        <tissue evidence="1">Testis</tissue>
    </source>
</reference>
<evidence type="ECO:0000313" key="2">
    <source>
        <dbReference type="MGI" id="MGI:1921137"/>
    </source>
</evidence>
<reference evidence="1" key="8">
    <citation type="journal article" date="2005" name="Science">
        <title>Antisense Transcription in the Mammalian Transcriptome.</title>
        <authorList>
            <consortium name="RIKEN Genome Exploration Research Group and Genome Science Group (Genome Network Project Core Group) and the FANTOM Consortium"/>
        </authorList>
    </citation>
    <scope>NUCLEOTIDE SEQUENCE</scope>
    <source>
        <strain evidence="1">C57BL/6J</strain>
        <tissue evidence="1">Testis</tissue>
    </source>
</reference>
<proteinExistence type="evidence at transcript level"/>
<gene>
    <name evidence="2" type="primary">4930417O22Rik</name>
</gene>
<reference evidence="1" key="6">
    <citation type="submission" date="2002-04" db="EMBL/GenBank/DDBJ databases">
        <authorList>
            <person name="Adachi J."/>
            <person name="Aizawa K."/>
            <person name="Akimura T."/>
            <person name="Arakawa T."/>
            <person name="Bono H."/>
            <person name="Carninci P."/>
            <person name="Fukuda S."/>
            <person name="Furuno M."/>
            <person name="Hanagaki T."/>
            <person name="Hara A."/>
            <person name="Hashizume W."/>
            <person name="Hayashida K."/>
            <person name="Hayatsu N."/>
            <person name="Hiramoto K."/>
            <person name="Hiraoka T."/>
            <person name="Hirozane T."/>
            <person name="Hori F."/>
            <person name="Imotani K."/>
            <person name="Ishii Y."/>
            <person name="Itoh M."/>
            <person name="Kagawa I."/>
            <person name="Kasukawa T."/>
            <person name="Katoh H."/>
            <person name="Kawai J."/>
            <person name="Kojima Y."/>
            <person name="Kondo S."/>
            <person name="Konno H."/>
            <person name="Kouda M."/>
            <person name="Koya S."/>
            <person name="Kurihara C."/>
            <person name="Matsuyama T."/>
            <person name="Miyazaki A."/>
            <person name="Murata M."/>
            <person name="Nakamura M."/>
            <person name="Nishi K."/>
            <person name="Nomura K."/>
            <person name="Numazaki R."/>
            <person name="Ohno M."/>
            <person name="Ohsato N."/>
            <person name="Okazaki Y."/>
            <person name="Saito R."/>
            <person name="Saitoh H."/>
            <person name="Sakai C."/>
            <person name="Sakai K."/>
            <person name="Sakazume N."/>
            <person name="Sano H."/>
            <person name="Sasaki D."/>
            <person name="Shibata K."/>
            <person name="Shinagawa A."/>
            <person name="Shiraki T."/>
            <person name="Sogabe Y."/>
            <person name="Tagami M."/>
            <person name="Tagawa A."/>
            <person name="Takahashi F."/>
            <person name="Takaku-Akahira S."/>
            <person name="Takeda Y."/>
            <person name="Tanaka T."/>
            <person name="Tomaru A."/>
            <person name="Toya T."/>
            <person name="Yasunishi A."/>
            <person name="Muramatsu M."/>
            <person name="Hayashizaki Y."/>
        </authorList>
    </citation>
    <scope>NUCLEOTIDE SEQUENCE</scope>
    <source>
        <strain evidence="1">C57BL/6J</strain>
        <tissue evidence="1">Testis</tissue>
    </source>
</reference>
<reference evidence="1" key="3">
    <citation type="journal article" date="2000" name="Genome Res.">
        <title>RIKEN integrated sequence analysis (RISA) system--384-format sequencing pipeline with 384 multicapillary sequencer.</title>
        <authorList>
            <person name="Shibata K."/>
            <person name="Itoh M."/>
            <person name="Aizawa K."/>
            <person name="Nagaoka S."/>
            <person name="Sasaki N."/>
            <person name="Carninci P."/>
            <person name="Konno H."/>
            <person name="Akiyama J."/>
            <person name="Nishi K."/>
            <person name="Kitsunai T."/>
            <person name="Tashiro H."/>
            <person name="Itoh M."/>
            <person name="Sumi N."/>
            <person name="Ishii Y."/>
            <person name="Nakamura S."/>
            <person name="Hazama M."/>
            <person name="Nishine T."/>
            <person name="Harada A."/>
            <person name="Yamamoto R."/>
            <person name="Matsumoto H."/>
            <person name="Sakaguchi S."/>
            <person name="Ikegami T."/>
            <person name="Kashiwagi K."/>
            <person name="Fujiwake S."/>
            <person name="Inoue K."/>
            <person name="Togawa Y."/>
            <person name="Izawa M."/>
            <person name="Ohara E."/>
            <person name="Watahiki M."/>
            <person name="Yoneda Y."/>
            <person name="Ishikawa T."/>
            <person name="Ozawa K."/>
            <person name="Tanaka T."/>
            <person name="Matsuura S."/>
            <person name="Kawai J."/>
            <person name="Okazaki Y."/>
            <person name="Muramatsu M."/>
            <person name="Inoue Y."/>
            <person name="Kira A."/>
            <person name="Hayashizaki Y."/>
        </authorList>
    </citation>
    <scope>NUCLEOTIDE SEQUENCE</scope>
    <source>
        <strain evidence="1">C57BL/6J</strain>
        <tissue evidence="1">Testis</tissue>
    </source>
</reference>
<dbReference type="EMBL" id="AK076700">
    <property type="protein sequence ID" value="BAC36449.1"/>
    <property type="molecule type" value="mRNA"/>
</dbReference>
<reference evidence="1" key="1">
    <citation type="journal article" date="1999" name="Methods Enzymol.">
        <title>High-efficiency full-length cDNA cloning.</title>
        <authorList>
            <person name="Carninci P."/>
            <person name="Hayashizaki Y."/>
        </authorList>
    </citation>
    <scope>NUCLEOTIDE SEQUENCE</scope>
    <source>
        <strain evidence="1">C57BL/6J</strain>
        <tissue evidence="1">Testis</tissue>
    </source>
</reference>
<dbReference type="AlphaFoldDB" id="Q8C618"/>
<accession>Q8C618</accession>
<dbReference type="MGI" id="MGI:1921137">
    <property type="gene designation" value="4930417O22Rik"/>
</dbReference>
<evidence type="ECO:0000313" key="1">
    <source>
        <dbReference type="EMBL" id="BAC36449.1"/>
    </source>
</evidence>
<name>Q8C618_MOUSE</name>
<protein>
    <submittedName>
        <fullName evidence="1">Uncharacterized protein</fullName>
    </submittedName>
</protein>
<reference evidence="1" key="4">
    <citation type="journal article" date="2001" name="Nature">
        <title>Functional annotation of a full-length mouse cDNA collection.</title>
        <authorList>
            <consortium name="The RIKEN Genome Exploration Research Group Phase II Team and the FANTOM Consortium"/>
        </authorList>
    </citation>
    <scope>NUCLEOTIDE SEQUENCE</scope>
    <source>
        <strain evidence="1">C57BL/6J</strain>
        <tissue evidence="1">Testis</tissue>
    </source>
</reference>
<reference evidence="1" key="5">
    <citation type="journal article" date="2002" name="Nature">
        <title>Analysis of the mouse transcriptome based on functional annotation of 60,770 full-length cDNAs.</title>
        <authorList>
            <consortium name="The FANTOM Consortium and the RIKEN Genome Exploration Research Group Phase I and II Team"/>
        </authorList>
    </citation>
    <scope>NUCLEOTIDE SEQUENCE</scope>
    <source>
        <strain evidence="1">C57BL/6J</strain>
        <tissue evidence="1">Testis</tissue>
    </source>
</reference>